<dbReference type="AlphaFoldDB" id="A0A1S9STY0"/>
<organism evidence="1 2">
    <name type="scientific">Bacillus mycoides</name>
    <dbReference type="NCBI Taxonomy" id="1405"/>
    <lineage>
        <taxon>Bacteria</taxon>
        <taxon>Bacillati</taxon>
        <taxon>Bacillota</taxon>
        <taxon>Bacilli</taxon>
        <taxon>Bacillales</taxon>
        <taxon>Bacillaceae</taxon>
        <taxon>Bacillus</taxon>
        <taxon>Bacillus cereus group</taxon>
    </lineage>
</organism>
<proteinExistence type="predicted"/>
<reference evidence="1 2" key="1">
    <citation type="submission" date="2017-01" db="EMBL/GenBank/DDBJ databases">
        <title>Bacillus cereus isolates.</title>
        <authorList>
            <person name="Beno S.M."/>
        </authorList>
    </citation>
    <scope>NUCLEOTIDE SEQUENCE [LARGE SCALE GENOMIC DNA]</scope>
    <source>
        <strain evidence="1 2">FSL W7-1108</strain>
    </source>
</reference>
<gene>
    <name evidence="1" type="ORF">BW900_31085</name>
</gene>
<accession>A0A1S9STY0</accession>
<dbReference type="EMBL" id="MUAI01000108">
    <property type="protein sequence ID" value="OOR01137.1"/>
    <property type="molecule type" value="Genomic_DNA"/>
</dbReference>
<comment type="caution">
    <text evidence="1">The sequence shown here is derived from an EMBL/GenBank/DDBJ whole genome shotgun (WGS) entry which is preliminary data.</text>
</comment>
<protein>
    <submittedName>
        <fullName evidence="1">tRNA-Val4</fullName>
    </submittedName>
</protein>
<dbReference type="RefSeq" id="WP_078177530.1">
    <property type="nucleotide sequence ID" value="NZ_JBCMNA010000074.1"/>
</dbReference>
<evidence type="ECO:0000313" key="1">
    <source>
        <dbReference type="EMBL" id="OOR01137.1"/>
    </source>
</evidence>
<name>A0A1S9STY0_BACMY</name>
<dbReference type="Proteomes" id="UP000190696">
    <property type="component" value="Unassembled WGS sequence"/>
</dbReference>
<evidence type="ECO:0000313" key="2">
    <source>
        <dbReference type="Proteomes" id="UP000190696"/>
    </source>
</evidence>
<sequence>MKYIYSFYKDHLNILRIKLPDEVKFFADFIEDIATVKELDEYIEDIEKVLNGSCEDFEIQLNATSVLIKKDETIVEHFFTNDELNENKMETEQFKELMLIWKSKISERFKTID</sequence>